<evidence type="ECO:0000313" key="2">
    <source>
        <dbReference type="EMBL" id="KAK7936748.1"/>
    </source>
</evidence>
<evidence type="ECO:0000313" key="3">
    <source>
        <dbReference type="Proteomes" id="UP001391051"/>
    </source>
</evidence>
<accession>A0ABR1PRT7</accession>
<dbReference type="GeneID" id="92084470"/>
<dbReference type="EMBL" id="JAQQWE010000011">
    <property type="protein sequence ID" value="KAK7936748.1"/>
    <property type="molecule type" value="Genomic_DNA"/>
</dbReference>
<dbReference type="Pfam" id="PF26177">
    <property type="entry name" value="zf_C2H2_17_1st"/>
    <property type="match status" value="1"/>
</dbReference>
<gene>
    <name evidence="2" type="ORF">PG986_015186</name>
</gene>
<evidence type="ECO:0000259" key="1">
    <source>
        <dbReference type="Pfam" id="PF26177"/>
    </source>
</evidence>
<reference evidence="2 3" key="1">
    <citation type="submission" date="2023-01" db="EMBL/GenBank/DDBJ databases">
        <title>Analysis of 21 Apiospora genomes using comparative genomics revels a genus with tremendous synthesis potential of carbohydrate active enzymes and secondary metabolites.</title>
        <authorList>
            <person name="Sorensen T."/>
        </authorList>
    </citation>
    <scope>NUCLEOTIDE SEQUENCE [LARGE SCALE GENOMIC DNA]</scope>
    <source>
        <strain evidence="2 3">CBS 24483</strain>
    </source>
</reference>
<dbReference type="InterPro" id="IPR059009">
    <property type="entry name" value="Znf_C2H2_17_1st"/>
</dbReference>
<name>A0ABR1PRT7_9PEZI</name>
<keyword evidence="3" id="KW-1185">Reference proteome</keyword>
<organism evidence="2 3">
    <name type="scientific">Apiospora aurea</name>
    <dbReference type="NCBI Taxonomy" id="335848"/>
    <lineage>
        <taxon>Eukaryota</taxon>
        <taxon>Fungi</taxon>
        <taxon>Dikarya</taxon>
        <taxon>Ascomycota</taxon>
        <taxon>Pezizomycotina</taxon>
        <taxon>Sordariomycetes</taxon>
        <taxon>Xylariomycetidae</taxon>
        <taxon>Amphisphaeriales</taxon>
        <taxon>Apiosporaceae</taxon>
        <taxon>Apiospora</taxon>
    </lineage>
</organism>
<comment type="caution">
    <text evidence="2">The sequence shown here is derived from an EMBL/GenBank/DDBJ whole genome shotgun (WGS) entry which is preliminary data.</text>
</comment>
<proteinExistence type="predicted"/>
<dbReference type="RefSeq" id="XP_066692497.1">
    <property type="nucleotide sequence ID" value="XM_066851408.1"/>
</dbReference>
<protein>
    <recommendedName>
        <fullName evidence="1">C2H2-domain containing protein first zinc finger domain-containing protein</fullName>
    </recommendedName>
</protein>
<feature type="domain" description="C2H2-domain containing protein first zinc finger" evidence="1">
    <location>
        <begin position="49"/>
        <end position="78"/>
    </location>
</feature>
<dbReference type="Proteomes" id="UP001391051">
    <property type="component" value="Unassembled WGS sequence"/>
</dbReference>
<sequence length="108" mass="12086">MPSSLLLYKNAAPWADGLFHCPWEHQPSCSHQPAKLMCNYDKFVDSHLKPYRCKVDACQNVRFSSTGCLLRHEREAHAVHGHGDKPHACSYEGCSRAVPENDSFATGT</sequence>